<evidence type="ECO:0000313" key="2">
    <source>
        <dbReference type="Proteomes" id="UP001237642"/>
    </source>
</evidence>
<name>A0AAD8I3A6_9APIA</name>
<evidence type="ECO:0000313" key="1">
    <source>
        <dbReference type="EMBL" id="KAK1377113.1"/>
    </source>
</evidence>
<proteinExistence type="predicted"/>
<comment type="caution">
    <text evidence="1">The sequence shown here is derived from an EMBL/GenBank/DDBJ whole genome shotgun (WGS) entry which is preliminary data.</text>
</comment>
<sequence length="165" mass="18592">MDCQEEIQYELLQQNKNEFVKEEDSGVQILTVPETEAKTADTKEPKPFSARMTTRNIYYSSDSYSSDSEFDSGSDCETKVIAEEDSDVQNLTISKMEAKIADTKAPKTFSARMTTRNIHYSSDSDSDSYFSDSDSDTIAEEEYKLQKETSPKDTAIELQAQCCCS</sequence>
<reference evidence="1" key="1">
    <citation type="submission" date="2023-02" db="EMBL/GenBank/DDBJ databases">
        <title>Genome of toxic invasive species Heracleum sosnowskyi carries increased number of genes despite the absence of recent whole-genome duplications.</title>
        <authorList>
            <person name="Schelkunov M."/>
            <person name="Shtratnikova V."/>
            <person name="Makarenko M."/>
            <person name="Klepikova A."/>
            <person name="Omelchenko D."/>
            <person name="Novikova G."/>
            <person name="Obukhova E."/>
            <person name="Bogdanov V."/>
            <person name="Penin A."/>
            <person name="Logacheva M."/>
        </authorList>
    </citation>
    <scope>NUCLEOTIDE SEQUENCE</scope>
    <source>
        <strain evidence="1">Hsosn_3</strain>
        <tissue evidence="1">Leaf</tissue>
    </source>
</reference>
<gene>
    <name evidence="1" type="ORF">POM88_033306</name>
</gene>
<protein>
    <submittedName>
        <fullName evidence="1">Uncharacterized protein</fullName>
    </submittedName>
</protein>
<dbReference type="AlphaFoldDB" id="A0AAD8I3A6"/>
<reference evidence="1" key="2">
    <citation type="submission" date="2023-05" db="EMBL/GenBank/DDBJ databases">
        <authorList>
            <person name="Schelkunov M.I."/>
        </authorList>
    </citation>
    <scope>NUCLEOTIDE SEQUENCE</scope>
    <source>
        <strain evidence="1">Hsosn_3</strain>
        <tissue evidence="1">Leaf</tissue>
    </source>
</reference>
<accession>A0AAD8I3A6</accession>
<keyword evidence="2" id="KW-1185">Reference proteome</keyword>
<dbReference type="EMBL" id="JAUIZM010000007">
    <property type="protein sequence ID" value="KAK1377113.1"/>
    <property type="molecule type" value="Genomic_DNA"/>
</dbReference>
<dbReference type="Proteomes" id="UP001237642">
    <property type="component" value="Unassembled WGS sequence"/>
</dbReference>
<organism evidence="1 2">
    <name type="scientific">Heracleum sosnowskyi</name>
    <dbReference type="NCBI Taxonomy" id="360622"/>
    <lineage>
        <taxon>Eukaryota</taxon>
        <taxon>Viridiplantae</taxon>
        <taxon>Streptophyta</taxon>
        <taxon>Embryophyta</taxon>
        <taxon>Tracheophyta</taxon>
        <taxon>Spermatophyta</taxon>
        <taxon>Magnoliopsida</taxon>
        <taxon>eudicotyledons</taxon>
        <taxon>Gunneridae</taxon>
        <taxon>Pentapetalae</taxon>
        <taxon>asterids</taxon>
        <taxon>campanulids</taxon>
        <taxon>Apiales</taxon>
        <taxon>Apiaceae</taxon>
        <taxon>Apioideae</taxon>
        <taxon>apioid superclade</taxon>
        <taxon>Tordylieae</taxon>
        <taxon>Tordyliinae</taxon>
        <taxon>Heracleum</taxon>
    </lineage>
</organism>